<evidence type="ECO:0000256" key="1">
    <source>
        <dbReference type="SAM" id="MobiDB-lite"/>
    </source>
</evidence>
<reference evidence="2" key="1">
    <citation type="submission" date="2022-04" db="EMBL/GenBank/DDBJ databases">
        <authorList>
            <person name="Hwangbo M."/>
            <person name="Wang B."/>
            <person name="Yang S.-H."/>
            <person name="Gill J.J."/>
            <person name="Chu K.-H."/>
            <person name="Young R."/>
        </authorList>
    </citation>
    <scope>NUCLEOTIDE SEQUENCE</scope>
</reference>
<keyword evidence="3" id="KW-1185">Reference proteome</keyword>
<proteinExistence type="predicted"/>
<feature type="region of interest" description="Disordered" evidence="1">
    <location>
        <begin position="58"/>
        <end position="84"/>
    </location>
</feature>
<accession>A0A9E7LH77</accession>
<dbReference type="Proteomes" id="UP001057085">
    <property type="component" value="Segment"/>
</dbReference>
<evidence type="ECO:0000313" key="2">
    <source>
        <dbReference type="EMBL" id="URG17529.1"/>
    </source>
</evidence>
<name>A0A9E7LH77_9CAUD</name>
<protein>
    <submittedName>
        <fullName evidence="2">Uncharacterized protein</fullName>
    </submittedName>
</protein>
<sequence>MTDLYEGDLDAVLANVPHTERARVLVDAHTRVAERFVAEFEAGLLTHAEARELVGVPADSGDVRADPSTTNTIHPQLVNETRLR</sequence>
<organism evidence="2 3">
    <name type="scientific">Rhodococcus phage Mbo4</name>
    <dbReference type="NCBI Taxonomy" id="2936912"/>
    <lineage>
        <taxon>Viruses</taxon>
        <taxon>Duplodnaviria</taxon>
        <taxon>Heunggongvirae</taxon>
        <taxon>Uroviricota</taxon>
        <taxon>Caudoviricetes</taxon>
        <taxon>Mboquatrovirus</taxon>
        <taxon>Mboquatrovirus Mbo4</taxon>
    </lineage>
</organism>
<gene>
    <name evidence="2" type="ORF">Mbo4_039</name>
</gene>
<dbReference type="EMBL" id="ON191532">
    <property type="protein sequence ID" value="URG17529.1"/>
    <property type="molecule type" value="Genomic_DNA"/>
</dbReference>
<evidence type="ECO:0000313" key="3">
    <source>
        <dbReference type="Proteomes" id="UP001057085"/>
    </source>
</evidence>